<evidence type="ECO:0000313" key="2">
    <source>
        <dbReference type="Proteomes" id="UP001233271"/>
    </source>
</evidence>
<dbReference type="GeneID" id="85497981"/>
<dbReference type="KEGG" id="ccac:CcaHIS019_0605700"/>
<sequence>MVLDNVALPEDCQSNQAASTSALTFPPLHISVSQETATNGDTKMYDADSSMQYQPAYGPKTDTDTYSYTAIVGSYPQYNSYSQQYPSFNQNYSQAYTPSYTPNYSPAYSGTYNSYPGTPSNATFVPTYNYAPYTSNPAAYSFASPTYGASSTYVAPDRPTAVDHQSPWPPCPGNRARLDSGGLVPLFAATAATGSS</sequence>
<accession>A0AA48QY78</accession>
<protein>
    <submittedName>
        <fullName evidence="1">Uncharacterized protein</fullName>
    </submittedName>
</protein>
<dbReference type="AlphaFoldDB" id="A0AA48QY78"/>
<name>A0AA48QY78_9TREE</name>
<proteinExistence type="predicted"/>
<keyword evidence="2" id="KW-1185">Reference proteome</keyword>
<dbReference type="RefSeq" id="XP_060459376.1">
    <property type="nucleotide sequence ID" value="XM_060603042.1"/>
</dbReference>
<dbReference type="Proteomes" id="UP001233271">
    <property type="component" value="Chromosome 6"/>
</dbReference>
<organism evidence="1 2">
    <name type="scientific">Cutaneotrichosporon cavernicola</name>
    <dbReference type="NCBI Taxonomy" id="279322"/>
    <lineage>
        <taxon>Eukaryota</taxon>
        <taxon>Fungi</taxon>
        <taxon>Dikarya</taxon>
        <taxon>Basidiomycota</taxon>
        <taxon>Agaricomycotina</taxon>
        <taxon>Tremellomycetes</taxon>
        <taxon>Trichosporonales</taxon>
        <taxon>Trichosporonaceae</taxon>
        <taxon>Cutaneotrichosporon</taxon>
    </lineage>
</organism>
<reference evidence="1" key="1">
    <citation type="journal article" date="2023" name="BMC Genomics">
        <title>Chromosome-level genome assemblies of Cutaneotrichosporon spp. (Trichosporonales, Basidiomycota) reveal imbalanced evolution between nucleotide sequences and chromosome synteny.</title>
        <authorList>
            <person name="Kobayashi Y."/>
            <person name="Kayamori A."/>
            <person name="Aoki K."/>
            <person name="Shiwa Y."/>
            <person name="Matsutani M."/>
            <person name="Fujita N."/>
            <person name="Sugita T."/>
            <person name="Iwasaki W."/>
            <person name="Tanaka N."/>
            <person name="Takashima M."/>
        </authorList>
    </citation>
    <scope>NUCLEOTIDE SEQUENCE</scope>
    <source>
        <strain evidence="1">HIS019</strain>
    </source>
</reference>
<gene>
    <name evidence="1" type="ORF">CcaverHIS019_0605700</name>
</gene>
<dbReference type="EMBL" id="AP028217">
    <property type="protein sequence ID" value="BEI94111.1"/>
    <property type="molecule type" value="Genomic_DNA"/>
</dbReference>
<evidence type="ECO:0000313" key="1">
    <source>
        <dbReference type="EMBL" id="BEI94111.1"/>
    </source>
</evidence>